<keyword evidence="5 9" id="KW-1133">Transmembrane helix</keyword>
<proteinExistence type="inferred from homology"/>
<reference evidence="11 13" key="1">
    <citation type="journal article" date="2016" name="PLoS ONE">
        <title>Sequence Assembly of Yarrowia lipolytica Strain W29/CLIB89 Shows Transposable Element Diversity.</title>
        <authorList>
            <person name="Magnan C."/>
            <person name="Yu J."/>
            <person name="Chang I."/>
            <person name="Jahn E."/>
            <person name="Kanomata Y."/>
            <person name="Wu J."/>
            <person name="Zeller M."/>
            <person name="Oakes M."/>
            <person name="Baldi P."/>
            <person name="Sandmeyer S."/>
        </authorList>
    </citation>
    <scope>NUCLEOTIDE SEQUENCE [LARGE SCALE GENOMIC DNA]</scope>
    <source>
        <strain evidence="11">CLIB89</strain>
        <strain evidence="13">CLIB89(W29)</strain>
    </source>
</reference>
<feature type="region of interest" description="Disordered" evidence="8">
    <location>
        <begin position="548"/>
        <end position="599"/>
    </location>
</feature>
<dbReference type="VEuPathDB" id="FungiDB:YALI1_F32841g"/>
<dbReference type="VEuPathDB" id="FungiDB:YALI0_F25553g"/>
<dbReference type="OMA" id="FHLPHFI"/>
<comment type="subcellular location">
    <subcellularLocation>
        <location evidence="1">Membrane</location>
        <topology evidence="1">Multi-pass membrane protein</topology>
    </subcellularLocation>
</comment>
<feature type="transmembrane region" description="Helical" evidence="9">
    <location>
        <begin position="138"/>
        <end position="157"/>
    </location>
</feature>
<evidence type="ECO:0000313" key="11">
    <source>
        <dbReference type="EMBL" id="AOW07695.1"/>
    </source>
</evidence>
<evidence type="ECO:0000313" key="12">
    <source>
        <dbReference type="EMBL" id="RDW26043.1"/>
    </source>
</evidence>
<feature type="transmembrane region" description="Helical" evidence="9">
    <location>
        <begin position="112"/>
        <end position="131"/>
    </location>
</feature>
<keyword evidence="6 9" id="KW-0472">Membrane</keyword>
<feature type="compositionally biased region" description="Basic and acidic residues" evidence="8">
    <location>
        <begin position="564"/>
        <end position="573"/>
    </location>
</feature>
<protein>
    <submittedName>
        <fullName evidence="12">And other transporter-domain-containing protein</fullName>
    </submittedName>
</protein>
<feature type="domain" description="Major facilitator superfamily (MFS) profile" evidence="10">
    <location>
        <begin position="60"/>
        <end position="511"/>
    </location>
</feature>
<dbReference type="FunFam" id="1.20.1250.20:FF:000061">
    <property type="entry name" value="MFS sugar transporter"/>
    <property type="match status" value="1"/>
</dbReference>
<dbReference type="EMBL" id="KZ858988">
    <property type="protein sequence ID" value="RDW26043.1"/>
    <property type="molecule type" value="Genomic_DNA"/>
</dbReference>
<dbReference type="AlphaFoldDB" id="A0A1H6PNF9"/>
<dbReference type="NCBIfam" id="TIGR00879">
    <property type="entry name" value="SP"/>
    <property type="match status" value="1"/>
</dbReference>
<dbReference type="GO" id="GO:0005351">
    <property type="term" value="F:carbohydrate:proton symporter activity"/>
    <property type="evidence" value="ECO:0007669"/>
    <property type="project" value="TreeGrafter"/>
</dbReference>
<dbReference type="InterPro" id="IPR036259">
    <property type="entry name" value="MFS_trans_sf"/>
</dbReference>
<dbReference type="Proteomes" id="UP000182444">
    <property type="component" value="Chromosome 1F"/>
</dbReference>
<dbReference type="EMBL" id="CP017558">
    <property type="protein sequence ID" value="AOW07695.1"/>
    <property type="molecule type" value="Genomic_DNA"/>
</dbReference>
<reference evidence="12 14" key="2">
    <citation type="submission" date="2018-07" db="EMBL/GenBank/DDBJ databases">
        <title>Draft Genome Assemblies for Five Robust Yarrowia lipolytica Strains Exhibiting High Lipid Production and Pentose Sugar Utilization and Sugar Alcohol Secretion from Undetoxified Lignocellulosic Biomass Hydrolysates.</title>
        <authorList>
            <consortium name="DOE Joint Genome Institute"/>
            <person name="Walker C."/>
            <person name="Ryu S."/>
            <person name="Na H."/>
            <person name="Zane M."/>
            <person name="LaButti K."/>
            <person name="Lipzen A."/>
            <person name="Haridas S."/>
            <person name="Barry K."/>
            <person name="Grigoriev I.V."/>
            <person name="Quarterman J."/>
            <person name="Slininger P."/>
            <person name="Dien B."/>
            <person name="Trinh C.T."/>
        </authorList>
    </citation>
    <scope>NUCLEOTIDE SEQUENCE [LARGE SCALE GENOMIC DNA]</scope>
    <source>
        <strain evidence="12 14">YB392</strain>
    </source>
</reference>
<dbReference type="PRINTS" id="PR00171">
    <property type="entry name" value="SUGRTRNSPORT"/>
</dbReference>
<dbReference type="InterPro" id="IPR020846">
    <property type="entry name" value="MFS_dom"/>
</dbReference>
<dbReference type="PROSITE" id="PS50850">
    <property type="entry name" value="MFS"/>
    <property type="match status" value="1"/>
</dbReference>
<evidence type="ECO:0000256" key="3">
    <source>
        <dbReference type="ARBA" id="ARBA00022448"/>
    </source>
</evidence>
<feature type="compositionally biased region" description="Polar residues" evidence="8">
    <location>
        <begin position="578"/>
        <end position="599"/>
    </location>
</feature>
<evidence type="ECO:0000313" key="14">
    <source>
        <dbReference type="Proteomes" id="UP000256601"/>
    </source>
</evidence>
<evidence type="ECO:0000256" key="5">
    <source>
        <dbReference type="ARBA" id="ARBA00022989"/>
    </source>
</evidence>
<gene>
    <name evidence="12" type="ORF">B0I71DRAFT_158881</name>
    <name evidence="11" type="ORF">YALI1_F32841g</name>
</gene>
<dbReference type="SUPFAM" id="SSF103473">
    <property type="entry name" value="MFS general substrate transporter"/>
    <property type="match status" value="1"/>
</dbReference>
<dbReference type="InterPro" id="IPR003663">
    <property type="entry name" value="Sugar/inositol_transpt"/>
</dbReference>
<feature type="transmembrane region" description="Helical" evidence="9">
    <location>
        <begin position="56"/>
        <end position="73"/>
    </location>
</feature>
<feature type="transmembrane region" description="Helical" evidence="9">
    <location>
        <begin position="232"/>
        <end position="249"/>
    </location>
</feature>
<keyword evidence="4 9" id="KW-0812">Transmembrane</keyword>
<evidence type="ECO:0000256" key="4">
    <source>
        <dbReference type="ARBA" id="ARBA00022692"/>
    </source>
</evidence>
<evidence type="ECO:0000256" key="8">
    <source>
        <dbReference type="SAM" id="MobiDB-lite"/>
    </source>
</evidence>
<dbReference type="Proteomes" id="UP000256601">
    <property type="component" value="Unassembled WGS sequence"/>
</dbReference>
<dbReference type="Pfam" id="PF00083">
    <property type="entry name" value="Sugar_tr"/>
    <property type="match status" value="1"/>
</dbReference>
<evidence type="ECO:0000256" key="2">
    <source>
        <dbReference type="ARBA" id="ARBA00010992"/>
    </source>
</evidence>
<feature type="transmembrane region" description="Helical" evidence="9">
    <location>
        <begin position="387"/>
        <end position="408"/>
    </location>
</feature>
<dbReference type="KEGG" id="yli:2908372"/>
<dbReference type="InterPro" id="IPR005828">
    <property type="entry name" value="MFS_sugar_transport-like"/>
</dbReference>
<evidence type="ECO:0000256" key="9">
    <source>
        <dbReference type="SAM" id="Phobius"/>
    </source>
</evidence>
<sequence>MILFWLHRGVFALSEYRIYIRGQVPRSRSLFLTARLTMLFSKASGTKYFGLKGKTLQRAIGGIAGLGFFLFGYDQGVMGGLLNLKTFREQFETINTVDDTSLHTATIQGTAIAVYELGCMVGALSTIYLGDKLGRRKVIYFGTWIIIIGAIIQTASYHLGQLIVGRVVAGIGNGLITATVPMWQSECARPEDRGLMVMIEGCLISGGIALSYWLDFAFFFVKVGSMDWRFPVAFQILIALIIVAFVLEFPESPRWLVKVGREEDAREVWAALENCGPNDDYINYEIHEVKKNLAAEEQMTSWQTFKLIFTYGERKHFHRACLAFWNQAMQQLTGINLITYYAAKIYQDSLHMDDVVSRALAAANGTEYFMASFIPFWSIERFGRRKLMLFGAVGQACTMGILTGTAWAADPNNKDNRAAGIAACVFLFVFNSFFAIGWLGMTWLYPAEITSLEVRAPVSGISTASNWLFNFTVVMICPVGFNSIQSYTYTIFAAINACMVPVIYFLYPETAGRSLEEIDEIFKESNPKTPWDVVGIAARMPKRDHYNYDIESRGNSMGEQYPEGEPKPEHEEVPEGYTSETAGENSNSSVEYPDTTTHQ</sequence>
<feature type="transmembrane region" description="Helical" evidence="9">
    <location>
        <begin position="457"/>
        <end position="481"/>
    </location>
</feature>
<feature type="transmembrane region" description="Helical" evidence="9">
    <location>
        <begin position="163"/>
        <end position="183"/>
    </location>
</feature>
<evidence type="ECO:0000259" key="10">
    <source>
        <dbReference type="PROSITE" id="PS50850"/>
    </source>
</evidence>
<feature type="transmembrane region" description="Helical" evidence="9">
    <location>
        <begin position="487"/>
        <end position="507"/>
    </location>
</feature>
<dbReference type="eggNOG" id="KOG0254">
    <property type="taxonomic scope" value="Eukaryota"/>
</dbReference>
<evidence type="ECO:0000256" key="1">
    <source>
        <dbReference type="ARBA" id="ARBA00004141"/>
    </source>
</evidence>
<dbReference type="PANTHER" id="PTHR48022">
    <property type="entry name" value="PLASTIDIC GLUCOSE TRANSPORTER 4"/>
    <property type="match status" value="1"/>
</dbReference>
<evidence type="ECO:0000313" key="13">
    <source>
        <dbReference type="Proteomes" id="UP000182444"/>
    </source>
</evidence>
<comment type="similarity">
    <text evidence="2 7">Belongs to the major facilitator superfamily. Sugar transporter (TC 2.A.1.1) family.</text>
</comment>
<dbReference type="GO" id="GO:0016020">
    <property type="term" value="C:membrane"/>
    <property type="evidence" value="ECO:0007669"/>
    <property type="project" value="UniProtKB-SubCell"/>
</dbReference>
<name>A0A1H6PNF9_YARLL</name>
<organism evidence="11 13">
    <name type="scientific">Yarrowia lipolytica</name>
    <name type="common">Candida lipolytica</name>
    <dbReference type="NCBI Taxonomy" id="4952"/>
    <lineage>
        <taxon>Eukaryota</taxon>
        <taxon>Fungi</taxon>
        <taxon>Dikarya</taxon>
        <taxon>Ascomycota</taxon>
        <taxon>Saccharomycotina</taxon>
        <taxon>Dipodascomycetes</taxon>
        <taxon>Dipodascales</taxon>
        <taxon>Dipodascales incertae sedis</taxon>
        <taxon>Yarrowia</taxon>
    </lineage>
</organism>
<dbReference type="PANTHER" id="PTHR48022:SF68">
    <property type="entry name" value="MAJOR FACILITATOR SUPERFAMILY (MFS) PROFILE DOMAIN-CONTAINING PROTEIN-RELATED"/>
    <property type="match status" value="1"/>
</dbReference>
<evidence type="ECO:0000256" key="6">
    <source>
        <dbReference type="ARBA" id="ARBA00023136"/>
    </source>
</evidence>
<feature type="transmembrane region" description="Helical" evidence="9">
    <location>
        <begin position="195"/>
        <end position="220"/>
    </location>
</feature>
<dbReference type="InterPro" id="IPR050360">
    <property type="entry name" value="MFS_Sugar_Transporters"/>
</dbReference>
<dbReference type="GeneID" id="2908372"/>
<dbReference type="Gene3D" id="1.20.1250.20">
    <property type="entry name" value="MFS general substrate transporter like domains"/>
    <property type="match status" value="1"/>
</dbReference>
<evidence type="ECO:0000256" key="7">
    <source>
        <dbReference type="RuleBase" id="RU003346"/>
    </source>
</evidence>
<feature type="transmembrane region" description="Helical" evidence="9">
    <location>
        <begin position="420"/>
        <end position="445"/>
    </location>
</feature>
<keyword evidence="3 7" id="KW-0813">Transport</keyword>
<accession>A0A1H6PNF9</accession>